<name>A0A0V1ISV8_TRIPS</name>
<evidence type="ECO:0000313" key="2">
    <source>
        <dbReference type="EMBL" id="KRZ37431.1"/>
    </source>
</evidence>
<proteinExistence type="predicted"/>
<reference evidence="3 4" key="1">
    <citation type="submission" date="2015-01" db="EMBL/GenBank/DDBJ databases">
        <title>Evolution of Trichinella species and genotypes.</title>
        <authorList>
            <person name="Korhonen P.K."/>
            <person name="Edoardo P."/>
            <person name="Giuseppe L.R."/>
            <person name="Gasser R.B."/>
        </authorList>
    </citation>
    <scope>NUCLEOTIDE SEQUENCE [LARGE SCALE GENOMIC DNA]</scope>
    <source>
        <strain evidence="2">ISS176</strain>
        <strain evidence="1">ISS588</strain>
    </source>
</reference>
<evidence type="ECO:0000313" key="4">
    <source>
        <dbReference type="Proteomes" id="UP000054826"/>
    </source>
</evidence>
<evidence type="ECO:0000313" key="1">
    <source>
        <dbReference type="EMBL" id="KRZ25784.1"/>
    </source>
</evidence>
<sequence length="61" mass="7088">MFIPLRYYCDGKLGCSSGGKMNTHATTVQYLEIMKIALYKKLLFRKLQLSSFIITLLKFLH</sequence>
<organism evidence="1 3">
    <name type="scientific">Trichinella pseudospiralis</name>
    <name type="common">Parasitic roundworm</name>
    <dbReference type="NCBI Taxonomy" id="6337"/>
    <lineage>
        <taxon>Eukaryota</taxon>
        <taxon>Metazoa</taxon>
        <taxon>Ecdysozoa</taxon>
        <taxon>Nematoda</taxon>
        <taxon>Enoplea</taxon>
        <taxon>Dorylaimia</taxon>
        <taxon>Trichinellida</taxon>
        <taxon>Trichinellidae</taxon>
        <taxon>Trichinella</taxon>
    </lineage>
</organism>
<dbReference type="Proteomes" id="UP000054826">
    <property type="component" value="Unassembled WGS sequence"/>
</dbReference>
<evidence type="ECO:0000313" key="3">
    <source>
        <dbReference type="Proteomes" id="UP000054805"/>
    </source>
</evidence>
<protein>
    <submittedName>
        <fullName evidence="1">Uncharacterized protein</fullName>
    </submittedName>
</protein>
<dbReference type="Proteomes" id="UP000054805">
    <property type="component" value="Unassembled WGS sequence"/>
</dbReference>
<dbReference type="EMBL" id="JYDS01000095">
    <property type="protein sequence ID" value="KRZ25784.1"/>
    <property type="molecule type" value="Genomic_DNA"/>
</dbReference>
<dbReference type="AlphaFoldDB" id="A0A0V1ISV8"/>
<keyword evidence="3" id="KW-1185">Reference proteome</keyword>
<accession>A0A0V1ISV8</accession>
<dbReference type="EMBL" id="JYDV01000058">
    <property type="protein sequence ID" value="KRZ37431.1"/>
    <property type="molecule type" value="Genomic_DNA"/>
</dbReference>
<comment type="caution">
    <text evidence="1">The sequence shown here is derived from an EMBL/GenBank/DDBJ whole genome shotgun (WGS) entry which is preliminary data.</text>
</comment>
<gene>
    <name evidence="1" type="ORF">T4B_10057</name>
    <name evidence="2" type="ORF">T4C_13968</name>
</gene>